<dbReference type="PIRSF" id="PIRSF016493">
    <property type="entry name" value="Glycyl_aminpptds"/>
    <property type="match status" value="1"/>
</dbReference>
<dbReference type="EMBL" id="CP065592">
    <property type="protein sequence ID" value="QPQ54744.1"/>
    <property type="molecule type" value="Genomic_DNA"/>
</dbReference>
<accession>A0A7T2LLS4</accession>
<dbReference type="InterPro" id="IPR024191">
    <property type="entry name" value="Peptidase_M61"/>
</dbReference>
<dbReference type="Pfam" id="PF05299">
    <property type="entry name" value="Peptidase_M61"/>
    <property type="match status" value="1"/>
</dbReference>
<feature type="signal peptide" evidence="1">
    <location>
        <begin position="1"/>
        <end position="18"/>
    </location>
</feature>
<evidence type="ECO:0000313" key="3">
    <source>
        <dbReference type="EMBL" id="QPQ54744.1"/>
    </source>
</evidence>
<dbReference type="Gene3D" id="1.10.390.10">
    <property type="entry name" value="Neutral Protease Domain 2"/>
    <property type="match status" value="1"/>
</dbReference>
<dbReference type="AlphaFoldDB" id="A0A7T2LLS4"/>
<evidence type="ECO:0000256" key="1">
    <source>
        <dbReference type="SAM" id="SignalP"/>
    </source>
</evidence>
<protein>
    <submittedName>
        <fullName evidence="3">M61 family metallopeptidase</fullName>
    </submittedName>
</protein>
<dbReference type="RefSeq" id="WP_200971374.1">
    <property type="nucleotide sequence ID" value="NZ_CP065592.1"/>
</dbReference>
<organism evidence="3 4">
    <name type="scientific">Allosphingosinicella flava</name>
    <dbReference type="NCBI Taxonomy" id="2771430"/>
    <lineage>
        <taxon>Bacteria</taxon>
        <taxon>Pseudomonadati</taxon>
        <taxon>Pseudomonadota</taxon>
        <taxon>Alphaproteobacteria</taxon>
        <taxon>Sphingomonadales</taxon>
        <taxon>Sphingomonadaceae</taxon>
        <taxon>Allosphingosinicella</taxon>
    </lineage>
</organism>
<dbReference type="Proteomes" id="UP000594873">
    <property type="component" value="Chromosome"/>
</dbReference>
<name>A0A7T2LLS4_9SPHN</name>
<feature type="chain" id="PRO_5033018817" evidence="1">
    <location>
        <begin position="19"/>
        <end position="636"/>
    </location>
</feature>
<evidence type="ECO:0000313" key="4">
    <source>
        <dbReference type="Proteomes" id="UP000594873"/>
    </source>
</evidence>
<dbReference type="InterPro" id="IPR001478">
    <property type="entry name" value="PDZ"/>
</dbReference>
<dbReference type="SUPFAM" id="SSF50156">
    <property type="entry name" value="PDZ domain-like"/>
    <property type="match status" value="1"/>
</dbReference>
<evidence type="ECO:0000259" key="2">
    <source>
        <dbReference type="PROSITE" id="PS50106"/>
    </source>
</evidence>
<sequence length="636" mass="71085">MRNILLISAALLSTSALAQVPDGKPQPLPIPNTIPAAQDIPYPGTMRLEVDATDTQRAIYRVRQTIPVAGPGPLTLLYPEWLPGNHAPRGPINTVAGLKISAGGQAIPWRRDPADVYAFQVEVPAGVTSIDVEFQHLSPTRATEGRVTMTPVMLNAQWEKMSLYPAGYYVRNIPVEATIALPAGWSAATSLDVASQTGNRITYKPVSYETLVDSPLFAGQHFRREKLSDDVWLNIFADEAKDLEAKPEQLKAHRDLVDQAMKLYRGKHYDEYEFLLALTDQLGGIGLEHLRSSENSHPRTYFTDWDSGSAGRDLLAHEMNHSWDGKYRRPADLFTPDYRVPMRNSLLWVYEGMTQFWGNILSARSGMMPVEDVKAELARTAAYYDILPGRSWRPLVDTTNDPIINSRRPQAYGSWQRSEDYYSEGMLIWLDVDSIIRERTNGKKSIDDFARAFFGINPDQEGQLTYSFDDVVQGLNAVTPYDWATYLNQRVNQTGKAPLDWIQRGGYRLAYVEEAPAYFKSREKDREVTDLTYTIGLSLNNTGTVTGVAWDSPLFNEGVTAGTEIVAVNGKAYSGDALKDAIKAAKGTNQPITLLTKKGDLYRTINLNYHEGLRYPVLEKVGKGRSSLDDLLKPLK</sequence>
<reference evidence="3 4" key="1">
    <citation type="submission" date="2020-11" db="EMBL/GenBank/DDBJ databases">
        <title>Genome seq and assembly of Sphingosinicella sp.</title>
        <authorList>
            <person name="Chhetri G."/>
        </authorList>
    </citation>
    <scope>NUCLEOTIDE SEQUENCE [LARGE SCALE GENOMIC DNA]</scope>
    <source>
        <strain evidence="3 4">UDD2</strain>
    </source>
</reference>
<dbReference type="InterPro" id="IPR027268">
    <property type="entry name" value="Peptidase_M4/M1_CTD_sf"/>
</dbReference>
<dbReference type="InterPro" id="IPR036034">
    <property type="entry name" value="PDZ_sf"/>
</dbReference>
<proteinExistence type="predicted"/>
<dbReference type="PROSITE" id="PS50106">
    <property type="entry name" value="PDZ"/>
    <property type="match status" value="1"/>
</dbReference>
<gene>
    <name evidence="3" type="ORF">IC614_10485</name>
</gene>
<keyword evidence="4" id="KW-1185">Reference proteome</keyword>
<dbReference type="InterPro" id="IPR040756">
    <property type="entry name" value="Peptidase_M61_N"/>
</dbReference>
<feature type="domain" description="PDZ" evidence="2">
    <location>
        <begin position="535"/>
        <end position="600"/>
    </location>
</feature>
<dbReference type="Pfam" id="PF17899">
    <property type="entry name" value="Peptidase_M61_N"/>
    <property type="match status" value="1"/>
</dbReference>
<dbReference type="Gene3D" id="2.60.40.3650">
    <property type="match status" value="1"/>
</dbReference>
<keyword evidence="1" id="KW-0732">Signal</keyword>
<dbReference type="InterPro" id="IPR007963">
    <property type="entry name" value="Peptidase_M61_catalytic"/>
</dbReference>
<dbReference type="KEGG" id="sflv:IC614_10485"/>